<dbReference type="Gene3D" id="3.40.630.30">
    <property type="match status" value="1"/>
</dbReference>
<dbReference type="RefSeq" id="WP_191704451.1">
    <property type="nucleotide sequence ID" value="NZ_JACSPW010000012.1"/>
</dbReference>
<reference evidence="1 2" key="1">
    <citation type="submission" date="2020-08" db="EMBL/GenBank/DDBJ databases">
        <title>A Genomic Blueprint of the Chicken Gut Microbiome.</title>
        <authorList>
            <person name="Gilroy R."/>
            <person name="Ravi A."/>
            <person name="Getino M."/>
            <person name="Pursley I."/>
            <person name="Horton D.L."/>
            <person name="Alikhan N.-F."/>
            <person name="Baker D."/>
            <person name="Gharbi K."/>
            <person name="Hall N."/>
            <person name="Watson M."/>
            <person name="Adriaenssens E.M."/>
            <person name="Foster-Nyarko E."/>
            <person name="Jarju S."/>
            <person name="Secka A."/>
            <person name="Antonio M."/>
            <person name="Oren A."/>
            <person name="Chaudhuri R."/>
            <person name="La Ragione R.M."/>
            <person name="Hildebrand F."/>
            <person name="Pallen M.J."/>
        </authorList>
    </citation>
    <scope>NUCLEOTIDE SEQUENCE [LARGE SCALE GENOMIC DNA]</scope>
    <source>
        <strain evidence="1 2">Sa1YVA6</strain>
    </source>
</reference>
<evidence type="ECO:0008006" key="3">
    <source>
        <dbReference type="Google" id="ProtNLM"/>
    </source>
</evidence>
<gene>
    <name evidence="1" type="ORF">H9632_12780</name>
</gene>
<organism evidence="1 2">
    <name type="scientific">Solibacillus merdavium</name>
    <dbReference type="NCBI Taxonomy" id="2762218"/>
    <lineage>
        <taxon>Bacteria</taxon>
        <taxon>Bacillati</taxon>
        <taxon>Bacillota</taxon>
        <taxon>Bacilli</taxon>
        <taxon>Bacillales</taxon>
        <taxon>Caryophanaceae</taxon>
        <taxon>Solibacillus</taxon>
    </lineage>
</organism>
<dbReference type="SUPFAM" id="SSF55729">
    <property type="entry name" value="Acyl-CoA N-acyltransferases (Nat)"/>
    <property type="match status" value="1"/>
</dbReference>
<evidence type="ECO:0000313" key="2">
    <source>
        <dbReference type="Proteomes" id="UP000600565"/>
    </source>
</evidence>
<sequence length="303" mass="36090">MWQIKQVQHIDLSALKDELRLQMEEVKPRIEKKAFHELFILEKNDEIMGLSLSWLNSFHPKAKYVRVYTTSACKETKWPTALYEQLFNDTYPQKQLIFSCWDEKKDAISFMEKQGFKLFRKTYMPDLEVRALLQQMPTVPTFKQYESLNDVLQNEEKKQAFLTQLKENYENTHLHNPVQTYTWQQWGEILLDDEPDLEYSYVVFEEAQVKAYILLHKLGNHYEVGWIGFQGNTEDEWKLTALFKTQMELLQREGIKKVSIEIDTTDTSAFSLFRFLDFEQFPSWNSYSHKFDRGNINGQSSDI</sequence>
<dbReference type="InterPro" id="IPR016181">
    <property type="entry name" value="Acyl_CoA_acyltransferase"/>
</dbReference>
<name>A0ABR8XPR4_9BACL</name>
<protein>
    <recommendedName>
        <fullName evidence="3">N-acetyltransferase domain-containing protein</fullName>
    </recommendedName>
</protein>
<keyword evidence="2" id="KW-1185">Reference proteome</keyword>
<dbReference type="Proteomes" id="UP000600565">
    <property type="component" value="Unassembled WGS sequence"/>
</dbReference>
<accession>A0ABR8XPR4</accession>
<dbReference type="EMBL" id="JACSPW010000012">
    <property type="protein sequence ID" value="MBD8033938.1"/>
    <property type="molecule type" value="Genomic_DNA"/>
</dbReference>
<comment type="caution">
    <text evidence="1">The sequence shown here is derived from an EMBL/GenBank/DDBJ whole genome shotgun (WGS) entry which is preliminary data.</text>
</comment>
<proteinExistence type="predicted"/>
<evidence type="ECO:0000313" key="1">
    <source>
        <dbReference type="EMBL" id="MBD8033938.1"/>
    </source>
</evidence>